<accession>A0A517NRH6</accession>
<protein>
    <submittedName>
        <fullName evidence="2">Uncharacterized protein</fullName>
    </submittedName>
</protein>
<organism evidence="2 3">
    <name type="scientific">Stieleria marina</name>
    <dbReference type="NCBI Taxonomy" id="1930275"/>
    <lineage>
        <taxon>Bacteria</taxon>
        <taxon>Pseudomonadati</taxon>
        <taxon>Planctomycetota</taxon>
        <taxon>Planctomycetia</taxon>
        <taxon>Pirellulales</taxon>
        <taxon>Pirellulaceae</taxon>
        <taxon>Stieleria</taxon>
    </lineage>
</organism>
<dbReference type="Proteomes" id="UP000319817">
    <property type="component" value="Chromosome"/>
</dbReference>
<evidence type="ECO:0000256" key="1">
    <source>
        <dbReference type="SAM" id="MobiDB-lite"/>
    </source>
</evidence>
<dbReference type="OrthoDB" id="291302at2"/>
<gene>
    <name evidence="2" type="ORF">K239x_16770</name>
</gene>
<evidence type="ECO:0000313" key="3">
    <source>
        <dbReference type="Proteomes" id="UP000319817"/>
    </source>
</evidence>
<feature type="compositionally biased region" description="Polar residues" evidence="1">
    <location>
        <begin position="196"/>
        <end position="212"/>
    </location>
</feature>
<proteinExistence type="predicted"/>
<feature type="region of interest" description="Disordered" evidence="1">
    <location>
        <begin position="88"/>
        <end position="149"/>
    </location>
</feature>
<evidence type="ECO:0000313" key="2">
    <source>
        <dbReference type="EMBL" id="QDT09727.1"/>
    </source>
</evidence>
<reference evidence="2 3" key="1">
    <citation type="submission" date="2019-02" db="EMBL/GenBank/DDBJ databases">
        <title>Deep-cultivation of Planctomycetes and their phenomic and genomic characterization uncovers novel biology.</title>
        <authorList>
            <person name="Wiegand S."/>
            <person name="Jogler M."/>
            <person name="Boedeker C."/>
            <person name="Pinto D."/>
            <person name="Vollmers J."/>
            <person name="Rivas-Marin E."/>
            <person name="Kohn T."/>
            <person name="Peeters S.H."/>
            <person name="Heuer A."/>
            <person name="Rast P."/>
            <person name="Oberbeckmann S."/>
            <person name="Bunk B."/>
            <person name="Jeske O."/>
            <person name="Meyerdierks A."/>
            <person name="Storesund J.E."/>
            <person name="Kallscheuer N."/>
            <person name="Luecker S."/>
            <person name="Lage O.M."/>
            <person name="Pohl T."/>
            <person name="Merkel B.J."/>
            <person name="Hornburger P."/>
            <person name="Mueller R.-W."/>
            <person name="Bruemmer F."/>
            <person name="Labrenz M."/>
            <person name="Spormann A.M."/>
            <person name="Op den Camp H."/>
            <person name="Overmann J."/>
            <person name="Amann R."/>
            <person name="Jetten M.S.M."/>
            <person name="Mascher T."/>
            <person name="Medema M.H."/>
            <person name="Devos D.P."/>
            <person name="Kaster A.-K."/>
            <person name="Ovreas L."/>
            <person name="Rohde M."/>
            <person name="Galperin M.Y."/>
            <person name="Jogler C."/>
        </authorList>
    </citation>
    <scope>NUCLEOTIDE SEQUENCE [LARGE SCALE GENOMIC DNA]</scope>
    <source>
        <strain evidence="2 3">K23_9</strain>
    </source>
</reference>
<dbReference type="RefSeq" id="WP_145417321.1">
    <property type="nucleotide sequence ID" value="NZ_CP036526.1"/>
</dbReference>
<feature type="region of interest" description="Disordered" evidence="1">
    <location>
        <begin position="180"/>
        <end position="251"/>
    </location>
</feature>
<feature type="compositionally biased region" description="Polar residues" evidence="1">
    <location>
        <begin position="105"/>
        <end position="132"/>
    </location>
</feature>
<sequence>MDASPDSPEPYQLWLDIPAEYCPPNHYVLLGVDDFSDDASAIDAAAKSRAAYLHQIAAGPNRKIVQRLLGEVAVARRTLLNKSAKTEYDQWLSTPDDAPPDDSNVAPSRQTAQSVSVSPAKTSVGSTGSPNDSGTDTRSRKSTSRRRTSQWDAYKYHLLSASVLACAVGIFAFANRDGGRRATSVPELSPPPSSSARQDSANQKLATQSKVNQRPKAGTAKTASSLRKPPSGSDAKPATSGLSGPQGLDMTEFMNSGSVDSLSYQQPDETLEHTKAVACKLAPNWWDGLQQRNVFNDNLETFFADVTLTEKSFTVRNGKIFLQNAPANERHQNLVAASKRIAMGEGIAIATTLIPKIDPEVVVGLKIGEREVTLHSTKSGISVRTRDQRFDEKREYIDNLRVSGKATQSSLFLIRDKTDAKAIHWVLQAGGKGLRGTVFADLTENETPFGITFACSTTPTQKNVSIANLRVGSLKTPPSWLK</sequence>
<dbReference type="EMBL" id="CP036526">
    <property type="protein sequence ID" value="QDT09727.1"/>
    <property type="molecule type" value="Genomic_DNA"/>
</dbReference>
<keyword evidence="3" id="KW-1185">Reference proteome</keyword>
<name>A0A517NRH6_9BACT</name>
<dbReference type="AlphaFoldDB" id="A0A517NRH6"/>